<name>A0ABQ4CTL1_9ACTN</name>
<evidence type="ECO:0000313" key="1">
    <source>
        <dbReference type="EMBL" id="GIF74613.1"/>
    </source>
</evidence>
<organism evidence="1 2">
    <name type="scientific">Asanoa siamensis</name>
    <dbReference type="NCBI Taxonomy" id="926357"/>
    <lineage>
        <taxon>Bacteria</taxon>
        <taxon>Bacillati</taxon>
        <taxon>Actinomycetota</taxon>
        <taxon>Actinomycetes</taxon>
        <taxon>Micromonosporales</taxon>
        <taxon>Micromonosporaceae</taxon>
        <taxon>Asanoa</taxon>
    </lineage>
</organism>
<proteinExistence type="predicted"/>
<dbReference type="Proteomes" id="UP000604117">
    <property type="component" value="Unassembled WGS sequence"/>
</dbReference>
<evidence type="ECO:0000313" key="2">
    <source>
        <dbReference type="Proteomes" id="UP000604117"/>
    </source>
</evidence>
<gene>
    <name evidence="1" type="ORF">Asi02nite_41310</name>
</gene>
<dbReference type="RefSeq" id="WP_203715313.1">
    <property type="nucleotide sequence ID" value="NZ_BONE01000033.1"/>
</dbReference>
<keyword evidence="2" id="KW-1185">Reference proteome</keyword>
<reference evidence="1 2" key="1">
    <citation type="submission" date="2021-01" db="EMBL/GenBank/DDBJ databases">
        <title>Whole genome shotgun sequence of Asanoa siamensis NBRC 107932.</title>
        <authorList>
            <person name="Komaki H."/>
            <person name="Tamura T."/>
        </authorList>
    </citation>
    <scope>NUCLEOTIDE SEQUENCE [LARGE SCALE GENOMIC DNA]</scope>
    <source>
        <strain evidence="1 2">NBRC 107932</strain>
    </source>
</reference>
<comment type="caution">
    <text evidence="1">The sequence shown here is derived from an EMBL/GenBank/DDBJ whole genome shotgun (WGS) entry which is preliminary data.</text>
</comment>
<dbReference type="EMBL" id="BONE01000033">
    <property type="protein sequence ID" value="GIF74613.1"/>
    <property type="molecule type" value="Genomic_DNA"/>
</dbReference>
<sequence length="75" mass="8320">MAESHSPADDIVYDLVSIQYHALKAATSYARYLDDAEGHDDVRQFIEKVRDEDAQRAQTCHELLGKLTSARGGIG</sequence>
<accession>A0ABQ4CTL1</accession>
<evidence type="ECO:0008006" key="3">
    <source>
        <dbReference type="Google" id="ProtNLM"/>
    </source>
</evidence>
<protein>
    <recommendedName>
        <fullName evidence="3">Acyl carrier protein</fullName>
    </recommendedName>
</protein>